<accession>W1Y3D6</accession>
<gene>
    <name evidence="1" type="ORF">Q604_UNBC09998G0003</name>
</gene>
<feature type="non-terminal residue" evidence="1">
    <location>
        <position position="120"/>
    </location>
</feature>
<proteinExistence type="predicted"/>
<sequence length="120" mass="14487">MKIPKPFVDETFRRTLERFKWDMDVESTQLTKSKGVLPVFIGQILKECKEKNDIKLIEYIMYLKLYNRQKIIPFWSKKMKNLIIQEIKNNYNITIDYKGFDNYMNTSFEDLAKSLGYRLV</sequence>
<protein>
    <submittedName>
        <fullName evidence="1">Uncharacterized protein</fullName>
    </submittedName>
</protein>
<name>W1Y3D6_9ZZZZ</name>
<comment type="caution">
    <text evidence="1">The sequence shown here is derived from an EMBL/GenBank/DDBJ whole genome shotgun (WGS) entry which is preliminary data.</text>
</comment>
<organism evidence="1">
    <name type="scientific">human gut metagenome</name>
    <dbReference type="NCBI Taxonomy" id="408170"/>
    <lineage>
        <taxon>unclassified sequences</taxon>
        <taxon>metagenomes</taxon>
        <taxon>organismal metagenomes</taxon>
    </lineage>
</organism>
<evidence type="ECO:0000313" key="1">
    <source>
        <dbReference type="EMBL" id="ETJ35639.1"/>
    </source>
</evidence>
<dbReference type="AlphaFoldDB" id="W1Y3D6"/>
<reference evidence="1" key="1">
    <citation type="submission" date="2013-12" db="EMBL/GenBank/DDBJ databases">
        <title>A Varibaculum cambriense genome reconstructed from a premature infant gut community with otherwise low bacterial novelty that shifts toward anaerobic metabolism during the third week of life.</title>
        <authorList>
            <person name="Brown C.T."/>
            <person name="Sharon I."/>
            <person name="Thomas B.C."/>
            <person name="Castelle C.J."/>
            <person name="Morowitz M.J."/>
            <person name="Banfield J.F."/>
        </authorList>
    </citation>
    <scope>NUCLEOTIDE SEQUENCE</scope>
</reference>
<dbReference type="EMBL" id="AZMM01009998">
    <property type="protein sequence ID" value="ETJ35639.1"/>
    <property type="molecule type" value="Genomic_DNA"/>
</dbReference>